<accession>A0A096PEJ1</accession>
<keyword evidence="3" id="KW-0808">Transferase</keyword>
<protein>
    <submittedName>
        <fullName evidence="5">WGS project CBME000000000 data, contig CS3487_c001782</fullName>
    </submittedName>
</protein>
<dbReference type="InterPro" id="IPR018201">
    <property type="entry name" value="Ketoacyl_synth_AS"/>
</dbReference>
<evidence type="ECO:0000256" key="1">
    <source>
        <dbReference type="ARBA" id="ARBA00022450"/>
    </source>
</evidence>
<dbReference type="AlphaFoldDB" id="A0A096PEJ1"/>
<dbReference type="SMART" id="SM00825">
    <property type="entry name" value="PKS_KS"/>
    <property type="match status" value="1"/>
</dbReference>
<dbReference type="EMBL" id="CBME010001776">
    <property type="protein sequence ID" value="CEG03091.1"/>
    <property type="molecule type" value="Genomic_DNA"/>
</dbReference>
<evidence type="ECO:0000313" key="5">
    <source>
        <dbReference type="EMBL" id="CEG03091.1"/>
    </source>
</evidence>
<evidence type="ECO:0000259" key="4">
    <source>
        <dbReference type="PROSITE" id="PS52004"/>
    </source>
</evidence>
<keyword evidence="2" id="KW-0597">Phosphoprotein</keyword>
<evidence type="ECO:0000256" key="2">
    <source>
        <dbReference type="ARBA" id="ARBA00022553"/>
    </source>
</evidence>
<reference evidence="5" key="1">
    <citation type="submission" date="2013-05" db="EMBL/GenBank/DDBJ databases">
        <title>Draft genome sequences of six wheat associated Fusarium spp. isolates.</title>
        <authorList>
            <person name="Moolhuijzen P.M."/>
            <person name="Manners J.M."/>
            <person name="Wilcox S."/>
            <person name="Bellgard M.I."/>
            <person name="Gardiner D.M."/>
        </authorList>
    </citation>
    <scope>NUCLEOTIDE SEQUENCE</scope>
    <source>
        <strain evidence="5">CS3487</strain>
        <strain evidence="5">CS3487</strain>
    </source>
</reference>
<dbReference type="CDD" id="cd00833">
    <property type="entry name" value="PKS"/>
    <property type="match status" value="1"/>
</dbReference>
<dbReference type="Gene3D" id="3.40.47.10">
    <property type="match status" value="1"/>
</dbReference>
<dbReference type="PROSITE" id="PS00606">
    <property type="entry name" value="KS3_1"/>
    <property type="match status" value="1"/>
</dbReference>
<sequence>MSSQSFPKEPIAIIGTSCRFPGGANTPSKLWDLLIAKRDVQSSIPPERFNVNAFYSSNGDKNGCTDVKKAYLLSEDIRLFDASFFKINPREAEAMDPQQRLLLEAVYEATETAGLPIEDLKGSDTAVYVGCMTGDYHEMLMRDPQDMPKYMATGTARSILSNRISYLFDWKGPSMTIDTACSSSLVAVYDAVTALRNGVSRIACAGGVNLILGPEMMISESKLHMLSPTGRSRMWDASADGYARGEGVAAIMMKTLSQALTDGDHIEGIIREIGVNSDGRK</sequence>
<proteinExistence type="predicted"/>
<dbReference type="GO" id="GO:0006633">
    <property type="term" value="P:fatty acid biosynthetic process"/>
    <property type="evidence" value="ECO:0007669"/>
    <property type="project" value="InterPro"/>
</dbReference>
<dbReference type="PANTHER" id="PTHR43775">
    <property type="entry name" value="FATTY ACID SYNTHASE"/>
    <property type="match status" value="1"/>
</dbReference>
<feature type="domain" description="Ketosynthase family 3 (KS3)" evidence="4">
    <location>
        <begin position="8"/>
        <end position="281"/>
    </location>
</feature>
<dbReference type="Pfam" id="PF00109">
    <property type="entry name" value="ketoacyl-synt"/>
    <property type="match status" value="1"/>
</dbReference>
<dbReference type="InterPro" id="IPR050091">
    <property type="entry name" value="PKS_NRPS_Biosynth_Enz"/>
</dbReference>
<dbReference type="GO" id="GO:0044550">
    <property type="term" value="P:secondary metabolite biosynthetic process"/>
    <property type="evidence" value="ECO:0007669"/>
    <property type="project" value="TreeGrafter"/>
</dbReference>
<dbReference type="InterPro" id="IPR016039">
    <property type="entry name" value="Thiolase-like"/>
</dbReference>
<dbReference type="InterPro" id="IPR014030">
    <property type="entry name" value="Ketoacyl_synth_N"/>
</dbReference>
<evidence type="ECO:0000256" key="3">
    <source>
        <dbReference type="ARBA" id="ARBA00022679"/>
    </source>
</evidence>
<keyword evidence="1" id="KW-0596">Phosphopantetheine</keyword>
<organism evidence="5">
    <name type="scientific">Fusarium pseudograminearum CS3487</name>
    <dbReference type="NCBI Taxonomy" id="1318458"/>
    <lineage>
        <taxon>Eukaryota</taxon>
        <taxon>Fungi</taxon>
        <taxon>Dikarya</taxon>
        <taxon>Ascomycota</taxon>
        <taxon>Pezizomycotina</taxon>
        <taxon>Sordariomycetes</taxon>
        <taxon>Hypocreomycetidae</taxon>
        <taxon>Hypocreales</taxon>
        <taxon>Nectriaceae</taxon>
        <taxon>Fusarium</taxon>
    </lineage>
</organism>
<dbReference type="InterPro" id="IPR020841">
    <property type="entry name" value="PKS_Beta-ketoAc_synthase_dom"/>
</dbReference>
<gene>
    <name evidence="5" type="ORF">BN848_0113030</name>
</gene>
<dbReference type="SUPFAM" id="SSF53901">
    <property type="entry name" value="Thiolase-like"/>
    <property type="match status" value="1"/>
</dbReference>
<dbReference type="PANTHER" id="PTHR43775:SF20">
    <property type="entry name" value="HYBRID PKS-NRPS SYNTHETASE APDA"/>
    <property type="match status" value="1"/>
</dbReference>
<dbReference type="PROSITE" id="PS52004">
    <property type="entry name" value="KS3_2"/>
    <property type="match status" value="1"/>
</dbReference>
<name>A0A096PEJ1_FUSPS</name>
<dbReference type="GO" id="GO:0004312">
    <property type="term" value="F:fatty acid synthase activity"/>
    <property type="evidence" value="ECO:0007669"/>
    <property type="project" value="TreeGrafter"/>
</dbReference>
<dbReference type="GO" id="GO:0004315">
    <property type="term" value="F:3-oxoacyl-[acyl-carrier-protein] synthase activity"/>
    <property type="evidence" value="ECO:0007669"/>
    <property type="project" value="InterPro"/>
</dbReference>
<comment type="caution">
    <text evidence="5">The sequence shown here is derived from an EMBL/GenBank/DDBJ whole genome shotgun (WGS) entry which is preliminary data.</text>
</comment>